<organism evidence="2 3">
    <name type="scientific">Sphingomonas trueperi</name>
    <dbReference type="NCBI Taxonomy" id="53317"/>
    <lineage>
        <taxon>Bacteria</taxon>
        <taxon>Pseudomonadati</taxon>
        <taxon>Pseudomonadota</taxon>
        <taxon>Alphaproteobacteria</taxon>
        <taxon>Sphingomonadales</taxon>
        <taxon>Sphingomonadaceae</taxon>
        <taxon>Sphingomonas</taxon>
    </lineage>
</organism>
<name>A0A7X5XXW4_9SPHN</name>
<accession>A0A7X5XXW4</accession>
<gene>
    <name evidence="2" type="ORF">GGR89_001673</name>
</gene>
<dbReference type="AlphaFoldDB" id="A0A7X5XXW4"/>
<feature type="signal peptide" evidence="1">
    <location>
        <begin position="1"/>
        <end position="21"/>
    </location>
</feature>
<dbReference type="Proteomes" id="UP000531251">
    <property type="component" value="Unassembled WGS sequence"/>
</dbReference>
<protein>
    <recommendedName>
        <fullName evidence="4">Cellulose biosynthesis protein BcsS</fullName>
    </recommendedName>
</protein>
<comment type="caution">
    <text evidence="2">The sequence shown here is derived from an EMBL/GenBank/DDBJ whole genome shotgun (WGS) entry which is preliminary data.</text>
</comment>
<dbReference type="EMBL" id="JAATJB010000004">
    <property type="protein sequence ID" value="NJB97361.1"/>
    <property type="molecule type" value="Genomic_DNA"/>
</dbReference>
<evidence type="ECO:0000313" key="2">
    <source>
        <dbReference type="EMBL" id="NJB97361.1"/>
    </source>
</evidence>
<keyword evidence="3" id="KW-1185">Reference proteome</keyword>
<reference evidence="2 3" key="1">
    <citation type="submission" date="2020-03" db="EMBL/GenBank/DDBJ databases">
        <title>Genomic Encyclopedia of Type Strains, Phase IV (KMG-IV): sequencing the most valuable type-strain genomes for metagenomic binning, comparative biology and taxonomic classification.</title>
        <authorList>
            <person name="Goeker M."/>
        </authorList>
    </citation>
    <scope>NUCLEOTIDE SEQUENCE [LARGE SCALE GENOMIC DNA]</scope>
    <source>
        <strain evidence="2 3">DSM 7225</strain>
    </source>
</reference>
<feature type="chain" id="PRO_5030836992" description="Cellulose biosynthesis protein BcsS" evidence="1">
    <location>
        <begin position="22"/>
        <end position="233"/>
    </location>
</feature>
<evidence type="ECO:0000256" key="1">
    <source>
        <dbReference type="SAM" id="SignalP"/>
    </source>
</evidence>
<keyword evidence="1" id="KW-0732">Signal</keyword>
<proteinExistence type="predicted"/>
<dbReference type="RefSeq" id="WP_125977072.1">
    <property type="nucleotide sequence ID" value="NZ_BAAADY010000013.1"/>
</dbReference>
<sequence>MMWRGWGWAIAALALPAAAHAQSGPEQIEQLEPGAGEWQLQYSGAYGGADGHELEIGRGVGRHWALGVGAEVEAVDGHLQLDGLSAVALLRLIEPDDRPVGLGMMGQVSVDRAGRYAGSELRGIAESRSTRWWLQANVMLRHRREEGEAGTSLDYVASIQHGPAPLWYGIEVSGRAVRLAGDDDVAPAGQHYIGPSLTYRSAHSGLELGLAWMARVAGGGAPSGPRVFAQLDF</sequence>
<evidence type="ECO:0008006" key="4">
    <source>
        <dbReference type="Google" id="ProtNLM"/>
    </source>
</evidence>
<evidence type="ECO:0000313" key="3">
    <source>
        <dbReference type="Proteomes" id="UP000531251"/>
    </source>
</evidence>